<protein>
    <recommendedName>
        <fullName evidence="3">HD domain-containing protein</fullName>
    </recommendedName>
</protein>
<organism evidence="1 2">
    <name type="scientific">Thioalkalivibrio versutus</name>
    <dbReference type="NCBI Taxonomy" id="106634"/>
    <lineage>
        <taxon>Bacteria</taxon>
        <taxon>Pseudomonadati</taxon>
        <taxon>Pseudomonadota</taxon>
        <taxon>Gammaproteobacteria</taxon>
        <taxon>Chromatiales</taxon>
        <taxon>Ectothiorhodospiraceae</taxon>
        <taxon>Thioalkalivibrio</taxon>
    </lineage>
</organism>
<name>A0A0G3G003_9GAMM</name>
<dbReference type="EMBL" id="CP011367">
    <property type="protein sequence ID" value="AKJ94570.1"/>
    <property type="molecule type" value="Genomic_DNA"/>
</dbReference>
<dbReference type="KEGG" id="tvr:TVD_03925"/>
<dbReference type="SUPFAM" id="SSF109604">
    <property type="entry name" value="HD-domain/PDEase-like"/>
    <property type="match status" value="1"/>
</dbReference>
<accession>A0A0G3G003</accession>
<evidence type="ECO:0008006" key="3">
    <source>
        <dbReference type="Google" id="ProtNLM"/>
    </source>
</evidence>
<dbReference type="InterPro" id="IPR052194">
    <property type="entry name" value="MESH1"/>
</dbReference>
<dbReference type="RefSeq" id="WP_047250863.1">
    <property type="nucleotide sequence ID" value="NZ_CP011367.1"/>
</dbReference>
<dbReference type="OrthoDB" id="9802385at2"/>
<evidence type="ECO:0000313" key="2">
    <source>
        <dbReference type="Proteomes" id="UP000064201"/>
    </source>
</evidence>
<dbReference type="AlphaFoldDB" id="A0A0G3G003"/>
<gene>
    <name evidence="1" type="ORF">TVD_03925</name>
</gene>
<dbReference type="GO" id="GO:0008893">
    <property type="term" value="F:guanosine-3',5'-bis(diphosphate) 3'-diphosphatase activity"/>
    <property type="evidence" value="ECO:0007669"/>
    <property type="project" value="TreeGrafter"/>
</dbReference>
<dbReference type="STRING" id="106634.TVD_03925"/>
<proteinExistence type="predicted"/>
<dbReference type="Pfam" id="PF13328">
    <property type="entry name" value="HD_4"/>
    <property type="match status" value="1"/>
</dbReference>
<dbReference type="PANTHER" id="PTHR46246:SF1">
    <property type="entry name" value="GUANOSINE-3',5'-BIS(DIPHOSPHATE) 3'-PYROPHOSPHOHYDROLASE MESH1"/>
    <property type="match status" value="1"/>
</dbReference>
<dbReference type="PATRIC" id="fig|106634.4.peg.798"/>
<dbReference type="Proteomes" id="UP000064201">
    <property type="component" value="Chromosome"/>
</dbReference>
<evidence type="ECO:0000313" key="1">
    <source>
        <dbReference type="EMBL" id="AKJ94570.1"/>
    </source>
</evidence>
<dbReference type="Gene3D" id="1.10.3210.10">
    <property type="entry name" value="Hypothetical protein af1432"/>
    <property type="match status" value="1"/>
</dbReference>
<keyword evidence="2" id="KW-1185">Reference proteome</keyword>
<dbReference type="PANTHER" id="PTHR46246">
    <property type="entry name" value="GUANOSINE-3',5'-BIS(DIPHOSPHATE) 3'-PYROPHOSPHOHYDROLASE MESH1"/>
    <property type="match status" value="1"/>
</dbReference>
<reference evidence="1 2" key="1">
    <citation type="submission" date="2015-04" db="EMBL/GenBank/DDBJ databases">
        <title>Complete Sequence for the Genome of the Thioalkalivibrio versutus D301.</title>
        <authorList>
            <person name="Mu T."/>
            <person name="Zhou J."/>
            <person name="Xu X."/>
        </authorList>
    </citation>
    <scope>NUCLEOTIDE SEQUENCE [LARGE SCALE GENOMIC DNA]</scope>
    <source>
        <strain evidence="1 2">D301</strain>
    </source>
</reference>
<sequence>MQLEQRARSFAIAAHARVEHVCRYTGEPYIVHPARVVELLRSVQHTECMRAAVWLQDTIRDTGVKPETLERLFGAEVAEMVVMISDVSHPEDGNRAQRKAIDREHLARATAPAKTVKLAQLIDLACTVFMHDRAFTPAFVREKAAWLEVLEGGDPLLWRQLRDLTPAMHPEMADKDADWRRNCPFARRSPLRRYDVAVGRGIREGSSNQDTAAAG</sequence>